<evidence type="ECO:0000259" key="4">
    <source>
        <dbReference type="PROSITE" id="PS50085"/>
    </source>
</evidence>
<dbReference type="Pfam" id="PF02145">
    <property type="entry name" value="Rap_GAP"/>
    <property type="match status" value="1"/>
</dbReference>
<keyword evidence="7" id="KW-1185">Reference proteome</keyword>
<feature type="domain" description="Rap-GAP" evidence="4">
    <location>
        <begin position="384"/>
        <end position="621"/>
    </location>
</feature>
<reference evidence="5" key="1">
    <citation type="submission" date="2021-02" db="EMBL/GenBank/DDBJ databases">
        <authorList>
            <person name="Nowell W R."/>
        </authorList>
    </citation>
    <scope>NUCLEOTIDE SEQUENCE</scope>
</reference>
<feature type="region of interest" description="Disordered" evidence="2">
    <location>
        <begin position="218"/>
        <end position="246"/>
    </location>
</feature>
<dbReference type="OrthoDB" id="5797019at2759"/>
<evidence type="ECO:0000313" key="6">
    <source>
        <dbReference type="EMBL" id="CAF4248532.1"/>
    </source>
</evidence>
<dbReference type="EMBL" id="CAJOBC010072854">
    <property type="protein sequence ID" value="CAF4248532.1"/>
    <property type="molecule type" value="Genomic_DNA"/>
</dbReference>
<protein>
    <recommendedName>
        <fullName evidence="4">Rap-GAP domain-containing protein</fullName>
    </recommendedName>
</protein>
<dbReference type="Gene3D" id="3.40.50.11210">
    <property type="entry name" value="Rap/Ran-GAP"/>
    <property type="match status" value="1"/>
</dbReference>
<dbReference type="PROSITE" id="PS50085">
    <property type="entry name" value="RAPGAP"/>
    <property type="match status" value="1"/>
</dbReference>
<gene>
    <name evidence="5" type="ORF">GPM918_LOCUS31623</name>
    <name evidence="6" type="ORF">SRO942_LOCUS32272</name>
</gene>
<dbReference type="Proteomes" id="UP000663829">
    <property type="component" value="Unassembled WGS sequence"/>
</dbReference>
<dbReference type="InterPro" id="IPR000331">
    <property type="entry name" value="Rap/Ran_GAP_dom"/>
</dbReference>
<accession>A0A815IKC1</accession>
<dbReference type="EMBL" id="CAJNOQ010015670">
    <property type="protein sequence ID" value="CAF1366126.1"/>
    <property type="molecule type" value="Genomic_DNA"/>
</dbReference>
<keyword evidence="1" id="KW-0343">GTPase activation</keyword>
<dbReference type="InterPro" id="IPR035974">
    <property type="entry name" value="Rap/Ran-GAP_sf"/>
</dbReference>
<keyword evidence="3" id="KW-0472">Membrane</keyword>
<dbReference type="SUPFAM" id="SSF111347">
    <property type="entry name" value="Rap/Ran-GAP"/>
    <property type="match status" value="1"/>
</dbReference>
<proteinExistence type="predicted"/>
<dbReference type="PANTHER" id="PTHR10063:SF0">
    <property type="entry name" value="TUBERIN"/>
    <property type="match status" value="1"/>
</dbReference>
<evidence type="ECO:0000313" key="7">
    <source>
        <dbReference type="Proteomes" id="UP000663829"/>
    </source>
</evidence>
<dbReference type="GO" id="GO:0051056">
    <property type="term" value="P:regulation of small GTPase mediated signal transduction"/>
    <property type="evidence" value="ECO:0007669"/>
    <property type="project" value="InterPro"/>
</dbReference>
<organism evidence="5 7">
    <name type="scientific">Didymodactylos carnosus</name>
    <dbReference type="NCBI Taxonomy" id="1234261"/>
    <lineage>
        <taxon>Eukaryota</taxon>
        <taxon>Metazoa</taxon>
        <taxon>Spiralia</taxon>
        <taxon>Gnathifera</taxon>
        <taxon>Rotifera</taxon>
        <taxon>Eurotatoria</taxon>
        <taxon>Bdelloidea</taxon>
        <taxon>Philodinida</taxon>
        <taxon>Philodinidae</taxon>
        <taxon>Didymodactylos</taxon>
    </lineage>
</organism>
<evidence type="ECO:0000256" key="3">
    <source>
        <dbReference type="SAM" id="Phobius"/>
    </source>
</evidence>
<comment type="caution">
    <text evidence="5">The sequence shown here is derived from an EMBL/GenBank/DDBJ whole genome shotgun (WGS) entry which is preliminary data.</text>
</comment>
<keyword evidence="3" id="KW-0812">Transmembrane</keyword>
<evidence type="ECO:0000256" key="1">
    <source>
        <dbReference type="ARBA" id="ARBA00022468"/>
    </source>
</evidence>
<name>A0A815IKC1_9BILA</name>
<sequence>LSFQDNIHRTFDIIHYYIIFGILIKFIISYKHQSPCNLILAHHTCCTWFYLLSKELRQQFASFICRTMPQFTMNDGIDFPQISRQNRSRSISSLNDDKTLIDFTDRKMTITSTTTTTLTPLTNEYKQLKKLNNDLTRITFSFIQDYLEKSSVPKTVLICLPRDIRRNHPKKCWLFDDSYVCSINDLNDSITEQTLLNNKKAAKEFILSTQIPIVNDKRRRRHTETNIRQSSSIKDPSDLDSQTSKDDLDINSTKILDSDTNDSSIFNWRSLWINLTCRTFTNKSNILALIHPVSPVIDNQNERLYWFEAIKLSDTWSDKDTTTLPSSFDYNEQASSRLINDNVLNREIYSLVANDDQKDAAQILNQCHDGEGKNIQRIPPEVLGTLLDGTLTKLISRIGIVYIDHGQKMTEGSILSTLKGSERYYKFLNSIADLLTSEKLKEKNFHYPLGCDRGECTYFWQKSLYQVLFDVSTIMPNLSDDHINKKRTLGNDVVLIVYNDSATPYEMKTISAGVCVYCLELSPIPDTFYTRVTLKKRGEVLQENESSQKKVPLTRLTNIDHIIMDENLSSYVRLLAICVEQYGKLENLKTRSPPTYSISTWQARYNYFQNIYAKSQLFSNR</sequence>
<feature type="transmembrane region" description="Helical" evidence="3">
    <location>
        <begin position="12"/>
        <end position="30"/>
    </location>
</feature>
<evidence type="ECO:0000313" key="5">
    <source>
        <dbReference type="EMBL" id="CAF1366126.1"/>
    </source>
</evidence>
<dbReference type="AlphaFoldDB" id="A0A815IKC1"/>
<dbReference type="Proteomes" id="UP000681722">
    <property type="component" value="Unassembled WGS sequence"/>
</dbReference>
<dbReference type="GO" id="GO:0005634">
    <property type="term" value="C:nucleus"/>
    <property type="evidence" value="ECO:0007669"/>
    <property type="project" value="InterPro"/>
</dbReference>
<feature type="compositionally biased region" description="Polar residues" evidence="2">
    <location>
        <begin position="226"/>
        <end position="242"/>
    </location>
</feature>
<dbReference type="GO" id="GO:0005737">
    <property type="term" value="C:cytoplasm"/>
    <property type="evidence" value="ECO:0007669"/>
    <property type="project" value="TreeGrafter"/>
</dbReference>
<dbReference type="GO" id="GO:0005096">
    <property type="term" value="F:GTPase activator activity"/>
    <property type="evidence" value="ECO:0007669"/>
    <property type="project" value="UniProtKB-KW"/>
</dbReference>
<keyword evidence="3" id="KW-1133">Transmembrane helix</keyword>
<dbReference type="InterPro" id="IPR027107">
    <property type="entry name" value="Tuberin/Ral-act_asu"/>
</dbReference>
<evidence type="ECO:0000256" key="2">
    <source>
        <dbReference type="SAM" id="MobiDB-lite"/>
    </source>
</evidence>
<dbReference type="PANTHER" id="PTHR10063">
    <property type="entry name" value="TUBERIN"/>
    <property type="match status" value="1"/>
</dbReference>
<feature type="non-terminal residue" evidence="5">
    <location>
        <position position="621"/>
    </location>
</feature>